<gene>
    <name evidence="6" type="ORF">BJ987_001972</name>
</gene>
<name>A0ABS4QEG1_9NOCA</name>
<sequence>MSNLINLEQVSKSFGIKPLLDNVSLGVHAGERIGVVGLNGGGKTTLLEVLTGIEAPDSGRVSRVGGLRIAVVTQRGVLPPGSTVGSVVLAGLADDAMTDGVAEHEWAANPRIRTVIEGIGIEGLGMEASVDNLSGGERRRVALAAALVRDLDLLVLDEPTNHLDVEGVQWLARHLLNRRSALVVVTHDRWFLDTVATNTWEVVGGKVESYEGGYGDWIFARAERARQADASEARRQNLARKELAWLRRGAKARTSKPRYRVEAAEALIADVPPPRDSVSLAAFARKRLGRVVIELEDTTLTTPDGRELVRDLTWRLAPGERVGLVGVNGSGKTTLLRALAGEVEPAAGKRIQGQTVQIGWLRQELDDLPTNMRVLEAVQQVAQRLMLGDKEISAGQLAERLGFTPARQRTPVGDLSGGERRRLQLTRILMAEPNVLLLDEPTNDLDIDTLQQLEDLLDNWAGTLVVISHDRYLIERIADSTWALFGDGKLTNLPGGIDEYLKKRAAQISSAGSRPGAGSSTETAAPVTDSAAYRAARKELAKLERSIDKLGEREAKLHAALADAATDPDKLLSLGAELKQVLADKDAAEERWMELAEDAE</sequence>
<feature type="domain" description="ABC transporter" evidence="5">
    <location>
        <begin position="5"/>
        <end position="229"/>
    </location>
</feature>
<keyword evidence="7" id="KW-1185">Reference proteome</keyword>
<evidence type="ECO:0000256" key="3">
    <source>
        <dbReference type="SAM" id="Coils"/>
    </source>
</evidence>
<protein>
    <submittedName>
        <fullName evidence="6">ATP-binding cassette subfamily F protein uup</fullName>
    </submittedName>
</protein>
<keyword evidence="2 6" id="KW-0067">ATP-binding</keyword>
<dbReference type="RefSeq" id="WP_209887217.1">
    <property type="nucleotide sequence ID" value="NZ_JAGGMR010000001.1"/>
</dbReference>
<dbReference type="InterPro" id="IPR032524">
    <property type="entry name" value="ABC_tran_C"/>
</dbReference>
<feature type="coiled-coil region" evidence="3">
    <location>
        <begin position="533"/>
        <end position="591"/>
    </location>
</feature>
<dbReference type="Proteomes" id="UP001519325">
    <property type="component" value="Unassembled WGS sequence"/>
</dbReference>
<dbReference type="Pfam" id="PF00005">
    <property type="entry name" value="ABC_tran"/>
    <property type="match status" value="2"/>
</dbReference>
<dbReference type="InterPro" id="IPR027417">
    <property type="entry name" value="P-loop_NTPase"/>
</dbReference>
<dbReference type="Gene3D" id="1.10.287.380">
    <property type="entry name" value="Valyl-tRNA synthetase, C-terminal domain"/>
    <property type="match status" value="1"/>
</dbReference>
<comment type="caution">
    <text evidence="6">The sequence shown here is derived from an EMBL/GenBank/DDBJ whole genome shotgun (WGS) entry which is preliminary data.</text>
</comment>
<accession>A0ABS4QEG1</accession>
<dbReference type="Gene3D" id="3.40.50.300">
    <property type="entry name" value="P-loop containing nucleotide triphosphate hydrolases"/>
    <property type="match status" value="2"/>
</dbReference>
<dbReference type="SUPFAM" id="SSF52540">
    <property type="entry name" value="P-loop containing nucleoside triphosphate hydrolases"/>
    <property type="match status" value="2"/>
</dbReference>
<proteinExistence type="predicted"/>
<evidence type="ECO:0000259" key="5">
    <source>
        <dbReference type="PROSITE" id="PS50893"/>
    </source>
</evidence>
<organism evidence="6 7">
    <name type="scientific">Nocardia goodfellowii</name>
    <dbReference type="NCBI Taxonomy" id="882446"/>
    <lineage>
        <taxon>Bacteria</taxon>
        <taxon>Bacillati</taxon>
        <taxon>Actinomycetota</taxon>
        <taxon>Actinomycetes</taxon>
        <taxon>Mycobacteriales</taxon>
        <taxon>Nocardiaceae</taxon>
        <taxon>Nocardia</taxon>
    </lineage>
</organism>
<dbReference type="InterPro" id="IPR032781">
    <property type="entry name" value="ABC_tran_Xtn"/>
</dbReference>
<dbReference type="Pfam" id="PF16326">
    <property type="entry name" value="ABC_tran_CTD"/>
    <property type="match status" value="1"/>
</dbReference>
<dbReference type="CDD" id="cd03221">
    <property type="entry name" value="ABCF_EF-3"/>
    <property type="match status" value="2"/>
</dbReference>
<dbReference type="PROSITE" id="PS50893">
    <property type="entry name" value="ABC_TRANSPORTER_2"/>
    <property type="match status" value="2"/>
</dbReference>
<dbReference type="GO" id="GO:0005524">
    <property type="term" value="F:ATP binding"/>
    <property type="evidence" value="ECO:0007669"/>
    <property type="project" value="UniProtKB-KW"/>
</dbReference>
<evidence type="ECO:0000256" key="4">
    <source>
        <dbReference type="SAM" id="MobiDB-lite"/>
    </source>
</evidence>
<dbReference type="InterPro" id="IPR017871">
    <property type="entry name" value="ABC_transporter-like_CS"/>
</dbReference>
<keyword evidence="3" id="KW-0175">Coiled coil</keyword>
<dbReference type="PANTHER" id="PTHR42855:SF1">
    <property type="entry name" value="ABC TRANSPORTER DOMAIN-CONTAINING PROTEIN"/>
    <property type="match status" value="1"/>
</dbReference>
<dbReference type="PANTHER" id="PTHR42855">
    <property type="entry name" value="ABC TRANSPORTER ATP-BINDING SUBUNIT"/>
    <property type="match status" value="1"/>
</dbReference>
<keyword evidence="1" id="KW-0547">Nucleotide-binding</keyword>
<dbReference type="InterPro" id="IPR003439">
    <property type="entry name" value="ABC_transporter-like_ATP-bd"/>
</dbReference>
<dbReference type="PROSITE" id="PS00211">
    <property type="entry name" value="ABC_TRANSPORTER_1"/>
    <property type="match status" value="1"/>
</dbReference>
<dbReference type="InterPro" id="IPR051309">
    <property type="entry name" value="ABCF_ATPase"/>
</dbReference>
<feature type="compositionally biased region" description="Low complexity" evidence="4">
    <location>
        <begin position="510"/>
        <end position="520"/>
    </location>
</feature>
<evidence type="ECO:0000313" key="7">
    <source>
        <dbReference type="Proteomes" id="UP001519325"/>
    </source>
</evidence>
<evidence type="ECO:0000256" key="1">
    <source>
        <dbReference type="ARBA" id="ARBA00022741"/>
    </source>
</evidence>
<reference evidence="6 7" key="1">
    <citation type="submission" date="2021-03" db="EMBL/GenBank/DDBJ databases">
        <title>Sequencing the genomes of 1000 actinobacteria strains.</title>
        <authorList>
            <person name="Klenk H.-P."/>
        </authorList>
    </citation>
    <scope>NUCLEOTIDE SEQUENCE [LARGE SCALE GENOMIC DNA]</scope>
    <source>
        <strain evidence="6 7">DSM 45516</strain>
    </source>
</reference>
<dbReference type="EMBL" id="JAGGMR010000001">
    <property type="protein sequence ID" value="MBP2189071.1"/>
    <property type="molecule type" value="Genomic_DNA"/>
</dbReference>
<dbReference type="InterPro" id="IPR037118">
    <property type="entry name" value="Val-tRNA_synth_C_sf"/>
</dbReference>
<dbReference type="Pfam" id="PF12848">
    <property type="entry name" value="ABC_tran_Xtn"/>
    <property type="match status" value="1"/>
</dbReference>
<feature type="region of interest" description="Disordered" evidence="4">
    <location>
        <begin position="510"/>
        <end position="529"/>
    </location>
</feature>
<evidence type="ECO:0000313" key="6">
    <source>
        <dbReference type="EMBL" id="MBP2189071.1"/>
    </source>
</evidence>
<evidence type="ECO:0000256" key="2">
    <source>
        <dbReference type="ARBA" id="ARBA00022840"/>
    </source>
</evidence>
<dbReference type="SMART" id="SM00382">
    <property type="entry name" value="AAA"/>
    <property type="match status" value="2"/>
</dbReference>
<dbReference type="InterPro" id="IPR003593">
    <property type="entry name" value="AAA+_ATPase"/>
</dbReference>
<feature type="domain" description="ABC transporter" evidence="5">
    <location>
        <begin position="293"/>
        <end position="513"/>
    </location>
</feature>